<dbReference type="Proteomes" id="UP001152798">
    <property type="component" value="Chromosome 2"/>
</dbReference>
<sequence length="235" mass="26330">MAGIELWKSIIRAEVGGVDIAEREGLLRCRGSTTSCWLYVLTIHRLPVDDRPFSGTTANASGALEGNGLVFEVLETLQEKFGFEYELQKESREVDMIAAFLPILPGTHNYVTWGTQLWQAHYYVLMKRPDDSATGSGLLAPFDNKQDSALTHKARSTEQWLQNNIPEFISASDGPSGSPDLNPHTACHRIHPSLESFKQSLVLAVERFPQEVLRAAIDDWPRRLNSCVQSRTSFR</sequence>
<accession>A0A9P0H2S6</accession>
<gene>
    <name evidence="1" type="ORF">NEZAVI_LOCUS3810</name>
</gene>
<dbReference type="InterPro" id="IPR036397">
    <property type="entry name" value="RNaseH_sf"/>
</dbReference>
<dbReference type="Gene3D" id="3.30.420.10">
    <property type="entry name" value="Ribonuclease H-like superfamily/Ribonuclease H"/>
    <property type="match status" value="1"/>
</dbReference>
<dbReference type="EMBL" id="OV725078">
    <property type="protein sequence ID" value="CAH1393091.1"/>
    <property type="molecule type" value="Genomic_DNA"/>
</dbReference>
<dbReference type="AlphaFoldDB" id="A0A9P0H2S6"/>
<evidence type="ECO:0000313" key="1">
    <source>
        <dbReference type="EMBL" id="CAH1393091.1"/>
    </source>
</evidence>
<proteinExistence type="predicted"/>
<dbReference type="OrthoDB" id="5984008at2759"/>
<organism evidence="1 2">
    <name type="scientific">Nezara viridula</name>
    <name type="common">Southern green stink bug</name>
    <name type="synonym">Cimex viridulus</name>
    <dbReference type="NCBI Taxonomy" id="85310"/>
    <lineage>
        <taxon>Eukaryota</taxon>
        <taxon>Metazoa</taxon>
        <taxon>Ecdysozoa</taxon>
        <taxon>Arthropoda</taxon>
        <taxon>Hexapoda</taxon>
        <taxon>Insecta</taxon>
        <taxon>Pterygota</taxon>
        <taxon>Neoptera</taxon>
        <taxon>Paraneoptera</taxon>
        <taxon>Hemiptera</taxon>
        <taxon>Heteroptera</taxon>
        <taxon>Panheteroptera</taxon>
        <taxon>Pentatomomorpha</taxon>
        <taxon>Pentatomoidea</taxon>
        <taxon>Pentatomidae</taxon>
        <taxon>Pentatominae</taxon>
        <taxon>Nezara</taxon>
    </lineage>
</organism>
<evidence type="ECO:0000313" key="2">
    <source>
        <dbReference type="Proteomes" id="UP001152798"/>
    </source>
</evidence>
<name>A0A9P0H2S6_NEZVI</name>
<dbReference type="GO" id="GO:0003676">
    <property type="term" value="F:nucleic acid binding"/>
    <property type="evidence" value="ECO:0007669"/>
    <property type="project" value="InterPro"/>
</dbReference>
<reference evidence="1" key="1">
    <citation type="submission" date="2022-01" db="EMBL/GenBank/DDBJ databases">
        <authorList>
            <person name="King R."/>
        </authorList>
    </citation>
    <scope>NUCLEOTIDE SEQUENCE</scope>
</reference>
<protein>
    <submittedName>
        <fullName evidence="1">Uncharacterized protein</fullName>
    </submittedName>
</protein>
<keyword evidence="2" id="KW-1185">Reference proteome</keyword>